<dbReference type="GO" id="GO:0009927">
    <property type="term" value="F:histidine phosphotransfer kinase activity"/>
    <property type="evidence" value="ECO:0007669"/>
    <property type="project" value="TreeGrafter"/>
</dbReference>
<keyword evidence="10" id="KW-0812">Transmembrane</keyword>
<dbReference type="Pfam" id="PF02518">
    <property type="entry name" value="HATPase_c"/>
    <property type="match status" value="1"/>
</dbReference>
<dbReference type="EMBL" id="PGCP01000018">
    <property type="protein sequence ID" value="PJC92870.1"/>
    <property type="molecule type" value="Genomic_DNA"/>
</dbReference>
<sequence length="1073" mass="118821">MNLFRSLILLCVLLAQPALALTLHSRYDPGIQETRWQPAEQHWLQQTRQLRVGILHHDYRPFSMIVSDARFEGISADYLNLLAKRLHKPLVLRPFPDKQSALAALRRGEIDIANIGNLTLADGKTPGVRLSQAYFSNTLVFAAPKQHQGPLLTPGQSVATVAGLVDPKMFRRYYPTLSLVTYPTNMAAFDAVFFGRQEILLGDAHATHYLNSERFDQLRLRGEAQPELAPTGFRFAVSARTPQLLSLINHSLQAVSDTTRNAIFSQWNGPIRDTLDNPASLYDANELAWLQQAPPIRVWLMDNLYPYGVKDHDGQLIGMTVDMLAKVSKRTGLRFEFKSYASEQQGGDAMREGRLDLVGAISRPVAERYGLRASAPYATDDLYVILTQQGDELIESPQDLAGKTVGMTRYNPLTSQFGDSRLKIMESAAEAIAAVDRGRLDAAIVPLYFAQHALDRGQLKLRIAGPADDEPIRMGFASMPGNRMLMGILDKTILSIPPNELAMMNYEWRNRKLPIPSFMERHAHYVYLLFAVLFGAALLLLYRNRMLRRLARSEQSSRQQLEAHVRFIEALGESLPHPMVVRDKSDKVLLCNSKYLAQLDARPDTLLGKPLGLGLAGLVNPEDIAILEQDFARVLEKGQPIFADRVFTQGAGSTHIYHWMVPYFDAQGAISGVINGWIDITERKALEEALRLAKEQADTASRAKSDFLATMSHEIRTPMNAILGMLELAIEDPAMSQRSSEMLRIASDSAHGLLDLLGDTLDISSIEAGQMTLAPVPCELTPLLQSVTQVFKGMAEQKRLGYVVELATHNLPPVLIDPLRLRQILFNLLGNAIKFTERGEISIQARLTGEQTSAPQLRLTITDSGVGIPADKLPLLFTPFYRAHATYQYAGTGLGLNISRILCQMMGGDIGVNSVVGVGTRLEIRLPLTLAGQEMGRSATPLVDPKATGEQLPLRVLVVDDNPANQTLLRQQLKHLGHDVSVRGNGLEALRAVASHEFDLVITDCQMPVMDGFEFTRRLRARGHGLPVWGFTAHALPRERELCLAAGMDECLFKPIGLSQLRMALAGIGDRAP</sequence>
<dbReference type="SUPFAM" id="SSF53850">
    <property type="entry name" value="Periplasmic binding protein-like II"/>
    <property type="match status" value="2"/>
</dbReference>
<keyword evidence="5 11" id="KW-0732">Signal</keyword>
<evidence type="ECO:0000313" key="17">
    <source>
        <dbReference type="Proteomes" id="UP000232060"/>
    </source>
</evidence>
<dbReference type="OrthoDB" id="9797243at2"/>
<dbReference type="Gene3D" id="3.30.565.10">
    <property type="entry name" value="Histidine kinase-like ATPase, C-terminal domain"/>
    <property type="match status" value="1"/>
</dbReference>
<feature type="signal peptide" evidence="11">
    <location>
        <begin position="1"/>
        <end position="20"/>
    </location>
</feature>
<evidence type="ECO:0000256" key="8">
    <source>
        <dbReference type="ARBA" id="ARBA00023012"/>
    </source>
</evidence>
<feature type="domain" description="Histidine kinase" evidence="12">
    <location>
        <begin position="710"/>
        <end position="930"/>
    </location>
</feature>
<gene>
    <name evidence="16" type="ORF">CUC44_12350</name>
</gene>
<reference evidence="16 17" key="1">
    <citation type="submission" date="2017-11" db="EMBL/GenBank/DDBJ databases">
        <title>Draft genome sequence of environmental isolate Aeromonas lusitania sp. nov. MDC 2473.</title>
        <authorList>
            <person name="Colston S.M."/>
            <person name="Navarro A."/>
            <person name="Martinez-Murcia A.J."/>
            <person name="Graf J."/>
        </authorList>
    </citation>
    <scope>NUCLEOTIDE SEQUENCE [LARGE SCALE GENOMIC DNA]</scope>
    <source>
        <strain evidence="16 17">MDC 2473</strain>
    </source>
</reference>
<keyword evidence="10" id="KW-0472">Membrane</keyword>
<dbReference type="CDD" id="cd00082">
    <property type="entry name" value="HisKA"/>
    <property type="match status" value="1"/>
</dbReference>
<feature type="chain" id="PRO_5014824980" description="histidine kinase" evidence="11">
    <location>
        <begin position="21"/>
        <end position="1073"/>
    </location>
</feature>
<dbReference type="SMART" id="SM00387">
    <property type="entry name" value="HATPase_c"/>
    <property type="match status" value="1"/>
</dbReference>
<evidence type="ECO:0000259" key="15">
    <source>
        <dbReference type="PROSITE" id="PS50113"/>
    </source>
</evidence>
<dbReference type="EC" id="2.7.13.3" evidence="2"/>
<dbReference type="Pfam" id="PF08448">
    <property type="entry name" value="PAS_4"/>
    <property type="match status" value="1"/>
</dbReference>
<dbReference type="CDD" id="cd13707">
    <property type="entry name" value="PBP2_BvgS_D2"/>
    <property type="match status" value="1"/>
</dbReference>
<dbReference type="GO" id="GO:0005886">
    <property type="term" value="C:plasma membrane"/>
    <property type="evidence" value="ECO:0007669"/>
    <property type="project" value="UniProtKB-SubCell"/>
</dbReference>
<keyword evidence="4" id="KW-0808">Transferase</keyword>
<dbReference type="SUPFAM" id="SSF47384">
    <property type="entry name" value="Homodimeric domain of signal transducing histidine kinase"/>
    <property type="match status" value="1"/>
</dbReference>
<feature type="modified residue" description="4-aspartylphosphate" evidence="9">
    <location>
        <position position="1004"/>
    </location>
</feature>
<keyword evidence="10" id="KW-1133">Transmembrane helix</keyword>
<dbReference type="InterPro" id="IPR035965">
    <property type="entry name" value="PAS-like_dom_sf"/>
</dbReference>
<feature type="domain" description="PAC" evidence="15">
    <location>
        <begin position="641"/>
        <end position="692"/>
    </location>
</feature>
<dbReference type="InterPro" id="IPR036890">
    <property type="entry name" value="HATPase_C_sf"/>
</dbReference>
<dbReference type="InterPro" id="IPR013656">
    <property type="entry name" value="PAS_4"/>
</dbReference>
<evidence type="ECO:0000256" key="4">
    <source>
        <dbReference type="ARBA" id="ARBA00022679"/>
    </source>
</evidence>
<keyword evidence="6" id="KW-0547">Nucleotide-binding</keyword>
<dbReference type="Pfam" id="PF00072">
    <property type="entry name" value="Response_reg"/>
    <property type="match status" value="1"/>
</dbReference>
<dbReference type="SMART" id="SM00091">
    <property type="entry name" value="PAS"/>
    <property type="match status" value="1"/>
</dbReference>
<keyword evidence="3 9" id="KW-0597">Phosphoprotein</keyword>
<feature type="transmembrane region" description="Helical" evidence="10">
    <location>
        <begin position="524"/>
        <end position="542"/>
    </location>
</feature>
<dbReference type="SUPFAM" id="SSF55785">
    <property type="entry name" value="PYP-like sensor domain (PAS domain)"/>
    <property type="match status" value="1"/>
</dbReference>
<dbReference type="CDD" id="cd16922">
    <property type="entry name" value="HATPase_EvgS-ArcB-TorS-like"/>
    <property type="match status" value="1"/>
</dbReference>
<dbReference type="GO" id="GO:0000155">
    <property type="term" value="F:phosphorelay sensor kinase activity"/>
    <property type="evidence" value="ECO:0007669"/>
    <property type="project" value="InterPro"/>
</dbReference>
<evidence type="ECO:0000256" key="6">
    <source>
        <dbReference type="ARBA" id="ARBA00022741"/>
    </source>
</evidence>
<dbReference type="PANTHER" id="PTHR43047">
    <property type="entry name" value="TWO-COMPONENT HISTIDINE PROTEIN KINASE"/>
    <property type="match status" value="1"/>
</dbReference>
<evidence type="ECO:0000259" key="13">
    <source>
        <dbReference type="PROSITE" id="PS50110"/>
    </source>
</evidence>
<dbReference type="InterPro" id="IPR001789">
    <property type="entry name" value="Sig_transdc_resp-reg_receiver"/>
</dbReference>
<dbReference type="InterPro" id="IPR003661">
    <property type="entry name" value="HisK_dim/P_dom"/>
</dbReference>
<dbReference type="FunFam" id="3.30.565.10:FF:000010">
    <property type="entry name" value="Sensor histidine kinase RcsC"/>
    <property type="match status" value="1"/>
</dbReference>
<evidence type="ECO:0000256" key="2">
    <source>
        <dbReference type="ARBA" id="ARBA00012438"/>
    </source>
</evidence>
<dbReference type="GO" id="GO:0005524">
    <property type="term" value="F:ATP binding"/>
    <property type="evidence" value="ECO:0007669"/>
    <property type="project" value="UniProtKB-KW"/>
</dbReference>
<dbReference type="SMART" id="SM00062">
    <property type="entry name" value="PBPb"/>
    <property type="match status" value="2"/>
</dbReference>
<proteinExistence type="predicted"/>
<evidence type="ECO:0000256" key="3">
    <source>
        <dbReference type="ARBA" id="ARBA00022553"/>
    </source>
</evidence>
<evidence type="ECO:0000259" key="14">
    <source>
        <dbReference type="PROSITE" id="PS50112"/>
    </source>
</evidence>
<dbReference type="AlphaFoldDB" id="A0A2M8H8M5"/>
<dbReference type="PROSITE" id="PS50109">
    <property type="entry name" value="HIS_KIN"/>
    <property type="match status" value="1"/>
</dbReference>
<dbReference type="RefSeq" id="WP_100860226.1">
    <property type="nucleotide sequence ID" value="NZ_PGCP01000018.1"/>
</dbReference>
<dbReference type="InterPro" id="IPR003594">
    <property type="entry name" value="HATPase_dom"/>
</dbReference>
<dbReference type="NCBIfam" id="TIGR00229">
    <property type="entry name" value="sensory_box"/>
    <property type="match status" value="1"/>
</dbReference>
<dbReference type="Pfam" id="PF00512">
    <property type="entry name" value="HisKA"/>
    <property type="match status" value="1"/>
</dbReference>
<accession>A0A2M8H8M5</accession>
<dbReference type="InterPro" id="IPR005467">
    <property type="entry name" value="His_kinase_dom"/>
</dbReference>
<organism evidence="16 17">
    <name type="scientific">Aeromonas lusitana</name>
    <dbReference type="NCBI Taxonomy" id="931529"/>
    <lineage>
        <taxon>Bacteria</taxon>
        <taxon>Pseudomonadati</taxon>
        <taxon>Pseudomonadota</taxon>
        <taxon>Gammaproteobacteria</taxon>
        <taxon>Aeromonadales</taxon>
        <taxon>Aeromonadaceae</taxon>
        <taxon>Aeromonas</taxon>
    </lineage>
</organism>
<evidence type="ECO:0000256" key="9">
    <source>
        <dbReference type="PROSITE-ProRule" id="PRU00169"/>
    </source>
</evidence>
<evidence type="ECO:0000256" key="7">
    <source>
        <dbReference type="ARBA" id="ARBA00022777"/>
    </source>
</evidence>
<dbReference type="InterPro" id="IPR000014">
    <property type="entry name" value="PAS"/>
</dbReference>
<comment type="catalytic activity">
    <reaction evidence="1">
        <text>ATP + protein L-histidine = ADP + protein N-phospho-L-histidine.</text>
        <dbReference type="EC" id="2.7.13.3"/>
    </reaction>
</comment>
<dbReference type="SMART" id="SM00448">
    <property type="entry name" value="REC"/>
    <property type="match status" value="1"/>
</dbReference>
<evidence type="ECO:0000259" key="12">
    <source>
        <dbReference type="PROSITE" id="PS50109"/>
    </source>
</evidence>
<protein>
    <recommendedName>
        <fullName evidence="2">histidine kinase</fullName>
        <ecNumber evidence="2">2.7.13.3</ecNumber>
    </recommendedName>
</protein>
<dbReference type="Gene3D" id="1.10.287.130">
    <property type="match status" value="1"/>
</dbReference>
<keyword evidence="8" id="KW-0902">Two-component regulatory system</keyword>
<dbReference type="SUPFAM" id="SSF55874">
    <property type="entry name" value="ATPase domain of HSP90 chaperone/DNA topoisomerase II/histidine kinase"/>
    <property type="match status" value="1"/>
</dbReference>
<dbReference type="InterPro" id="IPR011006">
    <property type="entry name" value="CheY-like_superfamily"/>
</dbReference>
<evidence type="ECO:0000256" key="11">
    <source>
        <dbReference type="SAM" id="SignalP"/>
    </source>
</evidence>
<evidence type="ECO:0000256" key="1">
    <source>
        <dbReference type="ARBA" id="ARBA00000085"/>
    </source>
</evidence>
<dbReference type="CDD" id="cd13705">
    <property type="entry name" value="PBP2_BvgS_D1"/>
    <property type="match status" value="1"/>
</dbReference>
<name>A0A2M8H8M5_9GAMM</name>
<evidence type="ECO:0000256" key="10">
    <source>
        <dbReference type="SAM" id="Phobius"/>
    </source>
</evidence>
<keyword evidence="7" id="KW-0418">Kinase</keyword>
<evidence type="ECO:0000256" key="5">
    <source>
        <dbReference type="ARBA" id="ARBA00022729"/>
    </source>
</evidence>
<dbReference type="InterPro" id="IPR049870">
    <property type="entry name" value="BvgS-like_periplasmic1"/>
</dbReference>
<dbReference type="Gene3D" id="3.40.190.10">
    <property type="entry name" value="Periplasmic binding protein-like II"/>
    <property type="match status" value="4"/>
</dbReference>
<dbReference type="CDD" id="cd17546">
    <property type="entry name" value="REC_hyHK_CKI1_RcsC-like"/>
    <property type="match status" value="1"/>
</dbReference>
<dbReference type="Gene3D" id="3.40.50.2300">
    <property type="match status" value="1"/>
</dbReference>
<dbReference type="PROSITE" id="PS50110">
    <property type="entry name" value="RESPONSE_REGULATORY"/>
    <property type="match status" value="1"/>
</dbReference>
<dbReference type="InterPro" id="IPR049871">
    <property type="entry name" value="BvgS-like_periplasmic2"/>
</dbReference>
<dbReference type="InterPro" id="IPR004358">
    <property type="entry name" value="Sig_transdc_His_kin-like_C"/>
</dbReference>
<dbReference type="SUPFAM" id="SSF52172">
    <property type="entry name" value="CheY-like"/>
    <property type="match status" value="1"/>
</dbReference>
<comment type="caution">
    <text evidence="16">The sequence shown here is derived from an EMBL/GenBank/DDBJ whole genome shotgun (WGS) entry which is preliminary data.</text>
</comment>
<feature type="domain" description="PAS" evidence="14">
    <location>
        <begin position="564"/>
        <end position="638"/>
    </location>
</feature>
<dbReference type="PROSITE" id="PS50113">
    <property type="entry name" value="PAC"/>
    <property type="match status" value="1"/>
</dbReference>
<dbReference type="SMART" id="SM00388">
    <property type="entry name" value="HisKA"/>
    <property type="match status" value="1"/>
</dbReference>
<dbReference type="PANTHER" id="PTHR43047:SF72">
    <property type="entry name" value="OSMOSENSING HISTIDINE PROTEIN KINASE SLN1"/>
    <property type="match status" value="1"/>
</dbReference>
<dbReference type="InterPro" id="IPR036097">
    <property type="entry name" value="HisK_dim/P_sf"/>
</dbReference>
<dbReference type="Pfam" id="PF00497">
    <property type="entry name" value="SBP_bac_3"/>
    <property type="match status" value="2"/>
</dbReference>
<feature type="domain" description="Response regulatory" evidence="13">
    <location>
        <begin position="955"/>
        <end position="1069"/>
    </location>
</feature>
<dbReference type="InterPro" id="IPR001638">
    <property type="entry name" value="Solute-binding_3/MltF_N"/>
</dbReference>
<keyword evidence="17" id="KW-1185">Reference proteome</keyword>
<evidence type="ECO:0000313" key="16">
    <source>
        <dbReference type="EMBL" id="PJC92870.1"/>
    </source>
</evidence>
<dbReference type="PROSITE" id="PS50112">
    <property type="entry name" value="PAS"/>
    <property type="match status" value="1"/>
</dbReference>
<dbReference type="InterPro" id="IPR000700">
    <property type="entry name" value="PAS-assoc_C"/>
</dbReference>
<dbReference type="PRINTS" id="PR00344">
    <property type="entry name" value="BCTRLSENSOR"/>
</dbReference>
<dbReference type="Gene3D" id="3.30.450.20">
    <property type="entry name" value="PAS domain"/>
    <property type="match status" value="1"/>
</dbReference>
<dbReference type="Proteomes" id="UP000232060">
    <property type="component" value="Unassembled WGS sequence"/>
</dbReference>